<evidence type="ECO:0000256" key="6">
    <source>
        <dbReference type="PROSITE-ProRule" id="PRU00309"/>
    </source>
</evidence>
<evidence type="ECO:0000256" key="4">
    <source>
        <dbReference type="ARBA" id="ARBA00022833"/>
    </source>
</evidence>
<feature type="compositionally biased region" description="Polar residues" evidence="7">
    <location>
        <begin position="191"/>
        <end position="201"/>
    </location>
</feature>
<evidence type="ECO:0000256" key="2">
    <source>
        <dbReference type="ARBA" id="ARBA00022723"/>
    </source>
</evidence>
<evidence type="ECO:0000256" key="3">
    <source>
        <dbReference type="ARBA" id="ARBA00022771"/>
    </source>
</evidence>
<feature type="domain" description="THAP-type" evidence="8">
    <location>
        <begin position="243"/>
        <end position="330"/>
    </location>
</feature>
<dbReference type="Pfam" id="PF13613">
    <property type="entry name" value="HTH_Tnp_4"/>
    <property type="match status" value="1"/>
</dbReference>
<proteinExistence type="predicted"/>
<reference evidence="9" key="1">
    <citation type="submission" date="2019-08" db="EMBL/GenBank/DDBJ databases">
        <title>The improved chromosome-level genome for the pearl oyster Pinctada fucata martensii using PacBio sequencing and Hi-C.</title>
        <authorList>
            <person name="Zheng Z."/>
        </authorList>
    </citation>
    <scope>NUCLEOTIDE SEQUENCE</scope>
    <source>
        <strain evidence="9">ZZ-2019</strain>
        <tissue evidence="9">Adductor muscle</tissue>
    </source>
</reference>
<sequence length="733" mass="84355">MFTPFTLDPLRLVHDLASVKPKYLPTFENHLSLYNAPVHSRLTTRNTGSISDNHSSVATISDLMNEFVGHERNFEHSERNNFPISTIRNVDSDIEGEYDIVDVKDFTSTGSTSRNDISLSMERGDDHILDKSEDESLGMGNISEKFQECETIRRVDSPFRRSRSVKRNFAKYRSRLRSHRRSRSTLKESDLNVSRSDSTFSEKLPAHSPRRGRAHSSRQKEDLTRSRALNRLELPEVRENTFMGRKYCCVPGCSNTSSTITPEGVKIVLHRLPMSEKKAKIKQEWIRRLRNVRANLIVNDSTRVCSEHFEGEFNDSSVPTIFPSKKPTVVKIRRPVVRHLEETSCNIEEEVVFDDFYQIKENVAPKVPEEHETVTKHALFRFKEEVCNTELPETCSKDIQVGEPSPLMKDASVQVSLPYISPEDLRNNDEKTRFYTGFVSFAMFWHYLTTLVKHGANKLYYWEGEQRCANTSVPAYHQTEVHKPGRKRFLRPDDEFLLVCMRLRLGLLQEHLADIFCTSTTTVSRIINTWMNFLYDHCKGLIPWPSREQILCNIPSGFRDYRNCRIVIDCTELYTEKPSSLVAQWLTWSEYKHSNTFKILIGVAPNGLVTFVSRLWCGNASDRHIVQHDDLLPKLSPGDMVMADKGFTIEDLLPADVDLNIPPRIPGNRQMTQSEFFKTQAIASARIVVEMKMEQVKNYRILGGTLPLNEAHLAEQMAFICIAWTNLLPPLMK</sequence>
<dbReference type="GO" id="GO:0003677">
    <property type="term" value="F:DNA binding"/>
    <property type="evidence" value="ECO:0007669"/>
    <property type="project" value="UniProtKB-UniRule"/>
</dbReference>
<dbReference type="SUPFAM" id="SSF57716">
    <property type="entry name" value="Glucocorticoid receptor-like (DNA-binding domain)"/>
    <property type="match status" value="1"/>
</dbReference>
<dbReference type="PROSITE" id="PS50950">
    <property type="entry name" value="ZF_THAP"/>
    <property type="match status" value="1"/>
</dbReference>
<dbReference type="Pfam" id="PF13359">
    <property type="entry name" value="DDE_Tnp_4"/>
    <property type="match status" value="1"/>
</dbReference>
<evidence type="ECO:0000256" key="5">
    <source>
        <dbReference type="ARBA" id="ARBA00023125"/>
    </source>
</evidence>
<feature type="compositionally biased region" description="Basic residues" evidence="7">
    <location>
        <begin position="208"/>
        <end position="217"/>
    </location>
</feature>
<evidence type="ECO:0000313" key="9">
    <source>
        <dbReference type="EMBL" id="KAK3092303.1"/>
    </source>
</evidence>
<dbReference type="InterPro" id="IPR027805">
    <property type="entry name" value="Transposase_HTH_dom"/>
</dbReference>
<protein>
    <recommendedName>
        <fullName evidence="8">THAP-type domain-containing protein</fullName>
    </recommendedName>
</protein>
<name>A0AA89BVE5_PINIB</name>
<dbReference type="Pfam" id="PF05485">
    <property type="entry name" value="THAP"/>
    <property type="match status" value="1"/>
</dbReference>
<organism evidence="9 10">
    <name type="scientific">Pinctada imbricata</name>
    <name type="common">Atlantic pearl-oyster</name>
    <name type="synonym">Pinctada martensii</name>
    <dbReference type="NCBI Taxonomy" id="66713"/>
    <lineage>
        <taxon>Eukaryota</taxon>
        <taxon>Metazoa</taxon>
        <taxon>Spiralia</taxon>
        <taxon>Lophotrochozoa</taxon>
        <taxon>Mollusca</taxon>
        <taxon>Bivalvia</taxon>
        <taxon>Autobranchia</taxon>
        <taxon>Pteriomorphia</taxon>
        <taxon>Pterioida</taxon>
        <taxon>Pterioidea</taxon>
        <taxon>Pteriidae</taxon>
        <taxon>Pinctada</taxon>
    </lineage>
</organism>
<evidence type="ECO:0000256" key="7">
    <source>
        <dbReference type="SAM" id="MobiDB-lite"/>
    </source>
</evidence>
<keyword evidence="10" id="KW-1185">Reference proteome</keyword>
<evidence type="ECO:0000256" key="1">
    <source>
        <dbReference type="ARBA" id="ARBA00001968"/>
    </source>
</evidence>
<dbReference type="InterPro" id="IPR006612">
    <property type="entry name" value="THAP_Znf"/>
</dbReference>
<dbReference type="Proteomes" id="UP001186944">
    <property type="component" value="Unassembled WGS sequence"/>
</dbReference>
<keyword evidence="5 6" id="KW-0238">DNA-binding</keyword>
<keyword evidence="4" id="KW-0862">Zinc</keyword>
<gene>
    <name evidence="9" type="ORF">FSP39_001011</name>
</gene>
<feature type="region of interest" description="Disordered" evidence="7">
    <location>
        <begin position="176"/>
        <end position="225"/>
    </location>
</feature>
<dbReference type="InterPro" id="IPR027806">
    <property type="entry name" value="HARBI1_dom"/>
</dbReference>
<keyword evidence="3 6" id="KW-0863">Zinc-finger</keyword>
<dbReference type="EMBL" id="VSWD01000009">
    <property type="protein sequence ID" value="KAK3092303.1"/>
    <property type="molecule type" value="Genomic_DNA"/>
</dbReference>
<keyword evidence="2" id="KW-0479">Metal-binding</keyword>
<dbReference type="SMART" id="SM00980">
    <property type="entry name" value="THAP"/>
    <property type="match status" value="1"/>
</dbReference>
<dbReference type="GO" id="GO:0008270">
    <property type="term" value="F:zinc ion binding"/>
    <property type="evidence" value="ECO:0007669"/>
    <property type="project" value="UniProtKB-KW"/>
</dbReference>
<evidence type="ECO:0000259" key="8">
    <source>
        <dbReference type="PROSITE" id="PS50950"/>
    </source>
</evidence>
<comment type="caution">
    <text evidence="9">The sequence shown here is derived from an EMBL/GenBank/DDBJ whole genome shotgun (WGS) entry which is preliminary data.</text>
</comment>
<evidence type="ECO:0000313" key="10">
    <source>
        <dbReference type="Proteomes" id="UP001186944"/>
    </source>
</evidence>
<dbReference type="AlphaFoldDB" id="A0AA89BVE5"/>
<accession>A0AA89BVE5</accession>
<comment type="cofactor">
    <cofactor evidence="1">
        <name>a divalent metal cation</name>
        <dbReference type="ChEBI" id="CHEBI:60240"/>
    </cofactor>
</comment>
<dbReference type="PANTHER" id="PTHR23080:SF133">
    <property type="entry name" value="SI:CH211-262I1.5-RELATED"/>
    <property type="match status" value="1"/>
</dbReference>
<dbReference type="PANTHER" id="PTHR23080">
    <property type="entry name" value="THAP DOMAIN PROTEIN"/>
    <property type="match status" value="1"/>
</dbReference>